<comment type="caution">
    <text evidence="14">The sequence shown here is derived from an EMBL/GenBank/DDBJ whole genome shotgun (WGS) entry which is preliminary data.</text>
</comment>
<evidence type="ECO:0000256" key="7">
    <source>
        <dbReference type="ARBA" id="ARBA00022777"/>
    </source>
</evidence>
<evidence type="ECO:0000256" key="1">
    <source>
        <dbReference type="ARBA" id="ARBA00004651"/>
    </source>
</evidence>
<dbReference type="PANTHER" id="PTHR34220">
    <property type="entry name" value="SENSOR HISTIDINE KINASE YPDA"/>
    <property type="match status" value="1"/>
</dbReference>
<evidence type="ECO:0000313" key="15">
    <source>
        <dbReference type="Proteomes" id="UP000670947"/>
    </source>
</evidence>
<proteinExistence type="predicted"/>
<evidence type="ECO:0000256" key="3">
    <source>
        <dbReference type="ARBA" id="ARBA00022553"/>
    </source>
</evidence>
<dbReference type="SUPFAM" id="SSF55874">
    <property type="entry name" value="ATPase domain of HSP90 chaperone/DNA topoisomerase II/histidine kinase"/>
    <property type="match status" value="1"/>
</dbReference>
<evidence type="ECO:0000256" key="11">
    <source>
        <dbReference type="ARBA" id="ARBA00023136"/>
    </source>
</evidence>
<name>A0ABS3WGI9_9BACL</name>
<keyword evidence="4" id="KW-0808">Transferase</keyword>
<keyword evidence="11 12" id="KW-0472">Membrane</keyword>
<dbReference type="EMBL" id="JAGGDJ010000033">
    <property type="protein sequence ID" value="MBO7747452.1"/>
    <property type="molecule type" value="Genomic_DNA"/>
</dbReference>
<feature type="transmembrane region" description="Helical" evidence="12">
    <location>
        <begin position="274"/>
        <end position="295"/>
    </location>
</feature>
<dbReference type="InterPro" id="IPR010559">
    <property type="entry name" value="Sig_transdc_His_kin_internal"/>
</dbReference>
<keyword evidence="2" id="KW-1003">Cell membrane</keyword>
<dbReference type="Gene3D" id="6.10.340.10">
    <property type="match status" value="1"/>
</dbReference>
<accession>A0ABS3WGI9</accession>
<evidence type="ECO:0000256" key="9">
    <source>
        <dbReference type="ARBA" id="ARBA00022989"/>
    </source>
</evidence>
<keyword evidence="15" id="KW-1185">Reference proteome</keyword>
<keyword evidence="9 12" id="KW-1133">Transmembrane helix</keyword>
<comment type="subcellular location">
    <subcellularLocation>
        <location evidence="1">Cell membrane</location>
        <topology evidence="1">Multi-pass membrane protein</topology>
    </subcellularLocation>
</comment>
<keyword evidence="7 14" id="KW-0418">Kinase</keyword>
<dbReference type="Pfam" id="PF02518">
    <property type="entry name" value="HATPase_c"/>
    <property type="match status" value="1"/>
</dbReference>
<dbReference type="SUPFAM" id="SSF158472">
    <property type="entry name" value="HAMP domain-like"/>
    <property type="match status" value="1"/>
</dbReference>
<dbReference type="InterPro" id="IPR050640">
    <property type="entry name" value="Bact_2-comp_sensor_kinase"/>
</dbReference>
<dbReference type="InterPro" id="IPR003660">
    <property type="entry name" value="HAMP_dom"/>
</dbReference>
<keyword evidence="5 12" id="KW-0812">Transmembrane</keyword>
<evidence type="ECO:0000313" key="14">
    <source>
        <dbReference type="EMBL" id="MBO7747452.1"/>
    </source>
</evidence>
<evidence type="ECO:0000256" key="5">
    <source>
        <dbReference type="ARBA" id="ARBA00022692"/>
    </source>
</evidence>
<dbReference type="Pfam" id="PF06580">
    <property type="entry name" value="His_kinase"/>
    <property type="match status" value="1"/>
</dbReference>
<evidence type="ECO:0000256" key="6">
    <source>
        <dbReference type="ARBA" id="ARBA00022741"/>
    </source>
</evidence>
<dbReference type="InterPro" id="IPR036890">
    <property type="entry name" value="HATPase_C_sf"/>
</dbReference>
<keyword evidence="3" id="KW-0597">Phosphoprotein</keyword>
<feature type="transmembrane region" description="Helical" evidence="12">
    <location>
        <begin position="20"/>
        <end position="40"/>
    </location>
</feature>
<evidence type="ECO:0000256" key="8">
    <source>
        <dbReference type="ARBA" id="ARBA00022840"/>
    </source>
</evidence>
<keyword evidence="10" id="KW-0902">Two-component regulatory system</keyword>
<dbReference type="Proteomes" id="UP000670947">
    <property type="component" value="Unassembled WGS sequence"/>
</dbReference>
<dbReference type="RefSeq" id="WP_208850145.1">
    <property type="nucleotide sequence ID" value="NZ_JAGGDJ010000033.1"/>
</dbReference>
<evidence type="ECO:0000259" key="13">
    <source>
        <dbReference type="PROSITE" id="PS50885"/>
    </source>
</evidence>
<organism evidence="14 15">
    <name type="scientific">Paenibacillus artemisiicola</name>
    <dbReference type="NCBI Taxonomy" id="1172618"/>
    <lineage>
        <taxon>Bacteria</taxon>
        <taxon>Bacillati</taxon>
        <taxon>Bacillota</taxon>
        <taxon>Bacilli</taxon>
        <taxon>Bacillales</taxon>
        <taxon>Paenibacillaceae</taxon>
        <taxon>Paenibacillus</taxon>
    </lineage>
</organism>
<keyword evidence="8" id="KW-0067">ATP-binding</keyword>
<protein>
    <submittedName>
        <fullName evidence="14">Histidine kinase</fullName>
    </submittedName>
</protein>
<evidence type="ECO:0000256" key="4">
    <source>
        <dbReference type="ARBA" id="ARBA00022679"/>
    </source>
</evidence>
<evidence type="ECO:0000256" key="2">
    <source>
        <dbReference type="ARBA" id="ARBA00022475"/>
    </source>
</evidence>
<evidence type="ECO:0000256" key="10">
    <source>
        <dbReference type="ARBA" id="ARBA00023012"/>
    </source>
</evidence>
<dbReference type="InterPro" id="IPR003594">
    <property type="entry name" value="HATPase_dom"/>
</dbReference>
<keyword evidence="6" id="KW-0547">Nucleotide-binding</keyword>
<dbReference type="Gene3D" id="3.30.565.10">
    <property type="entry name" value="Histidine kinase-like ATPase, C-terminal domain"/>
    <property type="match status" value="1"/>
</dbReference>
<dbReference type="GO" id="GO:0016301">
    <property type="term" value="F:kinase activity"/>
    <property type="evidence" value="ECO:0007669"/>
    <property type="project" value="UniProtKB-KW"/>
</dbReference>
<reference evidence="14 15" key="1">
    <citation type="submission" date="2021-03" db="EMBL/GenBank/DDBJ databases">
        <title>Paenibacillus artemisicola MWE-103 whole genome sequence.</title>
        <authorList>
            <person name="Ham Y.J."/>
        </authorList>
    </citation>
    <scope>NUCLEOTIDE SEQUENCE [LARGE SCALE GENOMIC DNA]</scope>
    <source>
        <strain evidence="14 15">MWE-103</strain>
    </source>
</reference>
<dbReference type="PROSITE" id="PS50885">
    <property type="entry name" value="HAMP"/>
    <property type="match status" value="1"/>
</dbReference>
<sequence>MSRPRSKQPLFRHLYNRTLVYILCSTLAVTVPMLVMLSNYSMEETKKSNADVMTLMNNKLDSFFHSVETTEFTFATDIDFIIPLTLYYKLPHYDDGKTTVAFREASQALLNMTLFQTGLEFIVLGKEGPLNISSSPEVVNGAFLPERAAWYGKVTADTGHSHILFDNKRDYYLSADNAVSVVKPIGDMQSGEPIAFIVIDIAYARLTDMIEETHPSIPLTIKDPSGRVLFSNMNAKEAAAPEGRSVIGQRSGYTGITVTSYVTKPWFIAQIGRIVTICLIIMAFYLLAVFVILSVSTKRFAKPIYLLMNDMKQVVKGDFEVTADYRGRIAELHDLYGSFNRLVSGMKRLIHENYETSLLKTQAELEALQRTINPHFLYNALETISSQAIVDGSPSASVMCQKLGALFAYSLQENDLVTLERELGQLKDYLYIAENSFYYRNVEVRFAIDPATHGQLIPKMTLQPIVENCFKHGFGDRGGADFSRIVISSALSGGRVVVSVADNGRGLSPEQLARLRDGLGKPGGRGGSGVRIGLRHVGERYRLYYGGGEPLLTIRSLPGEGTTVTLALQDNRRERSENHA</sequence>
<dbReference type="PANTHER" id="PTHR34220:SF11">
    <property type="entry name" value="SENSOR PROTEIN KINASE HPTS"/>
    <property type="match status" value="1"/>
</dbReference>
<feature type="domain" description="HAMP" evidence="13">
    <location>
        <begin position="298"/>
        <end position="351"/>
    </location>
</feature>
<evidence type="ECO:0000256" key="12">
    <source>
        <dbReference type="SAM" id="Phobius"/>
    </source>
</evidence>
<gene>
    <name evidence="14" type="ORF">I8J29_25010</name>
</gene>